<evidence type="ECO:0000313" key="3">
    <source>
        <dbReference type="Proteomes" id="UP000277864"/>
    </source>
</evidence>
<accession>A0A3S0AY92</accession>
<protein>
    <recommendedName>
        <fullName evidence="1">Glycosyl transferase family 1 domain-containing protein</fullName>
    </recommendedName>
</protein>
<dbReference type="Pfam" id="PF00534">
    <property type="entry name" value="Glycos_transf_1"/>
    <property type="match status" value="1"/>
</dbReference>
<name>A0A3S0AY92_9ENTE</name>
<reference evidence="2 3" key="1">
    <citation type="submission" date="2018-03" db="EMBL/GenBank/DDBJ databases">
        <authorList>
            <person name="Gulvik C.A."/>
        </authorList>
    </citation>
    <scope>NUCLEOTIDE SEQUENCE [LARGE SCALE GENOMIC DNA]</scope>
    <source>
        <strain evidence="2 3">JCM 31581</strain>
    </source>
</reference>
<dbReference type="SUPFAM" id="SSF53756">
    <property type="entry name" value="UDP-Glycosyltransferase/glycogen phosphorylase"/>
    <property type="match status" value="1"/>
</dbReference>
<dbReference type="Proteomes" id="UP000277864">
    <property type="component" value="Unassembled WGS sequence"/>
</dbReference>
<dbReference type="Gene3D" id="3.40.50.2000">
    <property type="entry name" value="Glycogen Phosphorylase B"/>
    <property type="match status" value="2"/>
</dbReference>
<dbReference type="AlphaFoldDB" id="A0A3S0AY92"/>
<comment type="caution">
    <text evidence="2">The sequence shown here is derived from an EMBL/GenBank/DDBJ whole genome shotgun (WGS) entry which is preliminary data.</text>
</comment>
<feature type="domain" description="Glycosyl transferase family 1" evidence="1">
    <location>
        <begin position="181"/>
        <end position="264"/>
    </location>
</feature>
<evidence type="ECO:0000259" key="1">
    <source>
        <dbReference type="Pfam" id="PF00534"/>
    </source>
</evidence>
<organism evidence="2 3">
    <name type="scientific">Vagococcus humatus</name>
    <dbReference type="NCBI Taxonomy" id="1889241"/>
    <lineage>
        <taxon>Bacteria</taxon>
        <taxon>Bacillati</taxon>
        <taxon>Bacillota</taxon>
        <taxon>Bacilli</taxon>
        <taxon>Lactobacillales</taxon>
        <taxon>Enterococcaceae</taxon>
        <taxon>Vagococcus</taxon>
    </lineage>
</organism>
<proteinExistence type="predicted"/>
<gene>
    <name evidence="2" type="ORF">C7P63_02190</name>
</gene>
<keyword evidence="3" id="KW-1185">Reference proteome</keyword>
<sequence>MKGLYFSEGVAIEKGIAGDGIEKKVLSQINQLEDISSIEILSLPCNQSFLDKILFLLPIVNSKRDKQRNILKKKAMGKDFIYIRKPTLTRKFLNILRNIKKNNSKLLILMEVPTYPFHKEYKGISKLLILKSKFCEKKLNEVVDKIITYSNDKFIWDIETIMISNCVDFSLVPMRTTSCLKKNTIIMTSIANFNYWHGLDRLILGISNYSGKYKILLNVVGEGKEIPSLKKLTKKLGLQDSIIFYGFQEGEELTKICNRTDIAIDSLGRHRSGVKYNSSLKGKEYAARGIPIVSGVLTEFDNMENFPYYLKVPSDDTAIDIEEIVKFYKKIYINNKSVKQITKEIRTYSYGYFDYSTGFNPVKEAILEKVEN</sequence>
<dbReference type="InterPro" id="IPR001296">
    <property type="entry name" value="Glyco_trans_1"/>
</dbReference>
<dbReference type="GO" id="GO:0016757">
    <property type="term" value="F:glycosyltransferase activity"/>
    <property type="evidence" value="ECO:0007669"/>
    <property type="project" value="InterPro"/>
</dbReference>
<evidence type="ECO:0000313" key="2">
    <source>
        <dbReference type="EMBL" id="RST89909.1"/>
    </source>
</evidence>
<dbReference type="OrthoDB" id="6385861at2"/>
<dbReference type="RefSeq" id="WP_125942522.1">
    <property type="nucleotide sequence ID" value="NZ_PXZH01000001.1"/>
</dbReference>
<dbReference type="EMBL" id="PXZH01000001">
    <property type="protein sequence ID" value="RST89909.1"/>
    <property type="molecule type" value="Genomic_DNA"/>
</dbReference>